<accession>A0ABQ1JSP3</accession>
<evidence type="ECO:0000313" key="3">
    <source>
        <dbReference type="Proteomes" id="UP000615760"/>
    </source>
</evidence>
<proteinExistence type="predicted"/>
<feature type="transmembrane region" description="Helical" evidence="1">
    <location>
        <begin position="9"/>
        <end position="26"/>
    </location>
</feature>
<feature type="transmembrane region" description="Helical" evidence="1">
    <location>
        <begin position="32"/>
        <end position="49"/>
    </location>
</feature>
<keyword evidence="1" id="KW-0472">Membrane</keyword>
<keyword evidence="1" id="KW-1133">Transmembrane helix</keyword>
<dbReference type="Proteomes" id="UP000615760">
    <property type="component" value="Unassembled WGS sequence"/>
</dbReference>
<keyword evidence="1" id="KW-0812">Transmembrane</keyword>
<evidence type="ECO:0000256" key="1">
    <source>
        <dbReference type="SAM" id="Phobius"/>
    </source>
</evidence>
<protein>
    <submittedName>
        <fullName evidence="2">Uncharacterized protein</fullName>
    </submittedName>
</protein>
<feature type="transmembrane region" description="Helical" evidence="1">
    <location>
        <begin position="61"/>
        <end position="81"/>
    </location>
</feature>
<feature type="transmembrane region" description="Helical" evidence="1">
    <location>
        <begin position="87"/>
        <end position="108"/>
    </location>
</feature>
<comment type="caution">
    <text evidence="2">The sequence shown here is derived from an EMBL/GenBank/DDBJ whole genome shotgun (WGS) entry which is preliminary data.</text>
</comment>
<evidence type="ECO:0000313" key="2">
    <source>
        <dbReference type="EMBL" id="GGB76639.1"/>
    </source>
</evidence>
<dbReference type="EMBL" id="BMJE01000003">
    <property type="protein sequence ID" value="GGB76639.1"/>
    <property type="molecule type" value="Genomic_DNA"/>
</dbReference>
<sequence length="119" mass="13835">MTMKALHKINIVALAITLLLYFTVYLGMCAQVLLGVIQLVIASIISLYYSDRLSQKLKKNIKIYWILVGTSLVMAYIFWTYFKYNDFLIVTLFVIPMLIACYFAYLTYKITQYLITSSK</sequence>
<name>A0ABQ1JSP3_9FLAO</name>
<gene>
    <name evidence="2" type="ORF">GCM10007424_15810</name>
</gene>
<keyword evidence="3" id="KW-1185">Reference proteome</keyword>
<organism evidence="2 3">
    <name type="scientific">Flavobacterium suaedae</name>
    <dbReference type="NCBI Taxonomy" id="1767027"/>
    <lineage>
        <taxon>Bacteria</taxon>
        <taxon>Pseudomonadati</taxon>
        <taxon>Bacteroidota</taxon>
        <taxon>Flavobacteriia</taxon>
        <taxon>Flavobacteriales</taxon>
        <taxon>Flavobacteriaceae</taxon>
        <taxon>Flavobacterium</taxon>
    </lineage>
</organism>
<reference evidence="3" key="1">
    <citation type="journal article" date="2019" name="Int. J. Syst. Evol. Microbiol.">
        <title>The Global Catalogue of Microorganisms (GCM) 10K type strain sequencing project: providing services to taxonomists for standard genome sequencing and annotation.</title>
        <authorList>
            <consortium name="The Broad Institute Genomics Platform"/>
            <consortium name="The Broad Institute Genome Sequencing Center for Infectious Disease"/>
            <person name="Wu L."/>
            <person name="Ma J."/>
        </authorList>
    </citation>
    <scope>NUCLEOTIDE SEQUENCE [LARGE SCALE GENOMIC DNA]</scope>
    <source>
        <strain evidence="3">CGMCC 1.15461</strain>
    </source>
</reference>